<dbReference type="EC" id="6.3.2.12" evidence="5"/>
<feature type="domain" description="Mur ligase C-terminal" evidence="21">
    <location>
        <begin position="281"/>
        <end position="389"/>
    </location>
</feature>
<evidence type="ECO:0000256" key="16">
    <source>
        <dbReference type="ARBA" id="ARBA00032510"/>
    </source>
</evidence>
<dbReference type="SUPFAM" id="SSF53244">
    <property type="entry name" value="MurD-like peptide ligases, peptide-binding domain"/>
    <property type="match status" value="1"/>
</dbReference>
<evidence type="ECO:0000256" key="20">
    <source>
        <dbReference type="ARBA" id="ARBA00049161"/>
    </source>
</evidence>
<proteinExistence type="inferred from homology"/>
<dbReference type="InterPro" id="IPR036615">
    <property type="entry name" value="Mur_ligase_C_dom_sf"/>
</dbReference>
<sequence>MDDVHRYLDGLQPLAMRFGLERVERALDALGHPERAYPILHVGGTNGKGSTCAMAAAALRAAGHRVGLYTSPHLVRFNERIQVDGVEIDDAALAARVEAIRRACPWHEAGGEGERLTYFEFATLAALLHLAEAGVSVAVVEVGLGGRFDATSAVVPRVTAVARIGLDHTQLLGDTVEQVAFEKAGIFKPGVPAVVHAVQPPGALEVLRSEAARRGAPFTVAPAGYDGRIALAGAHQRANAALAAAALRALGAAGVEVGEDAIAAGIAGARWPGRLEELGGVLLDGAHNPQGAAALAAALPALRPGRPVELVFGVLADKDHAGMLGALAPAVRRLHLVAPASPRARPAAELQALAAARGVAADVHADLPAALACARAAAGPDGVVCVAGSLYLVGEARGLLARDL</sequence>
<dbReference type="InterPro" id="IPR036565">
    <property type="entry name" value="Mur-like_cat_sf"/>
</dbReference>
<evidence type="ECO:0000256" key="19">
    <source>
        <dbReference type="ARBA" id="ARBA00049035"/>
    </source>
</evidence>
<gene>
    <name evidence="23" type="primary">folC</name>
    <name evidence="23" type="ORF">AMOR_51620</name>
</gene>
<dbReference type="InterPro" id="IPR013221">
    <property type="entry name" value="Mur_ligase_cen"/>
</dbReference>
<dbReference type="Gene3D" id="3.90.190.20">
    <property type="entry name" value="Mur ligase, C-terminal domain"/>
    <property type="match status" value="1"/>
</dbReference>
<accession>A0ABN6MZS3</accession>
<evidence type="ECO:0000256" key="3">
    <source>
        <dbReference type="ARBA" id="ARBA00005150"/>
    </source>
</evidence>
<name>A0ABN6MZS3_9BACT</name>
<keyword evidence="8" id="KW-0436">Ligase</keyword>
<comment type="pathway">
    <text evidence="2">Cofactor biosynthesis; tetrahydrofolate biosynthesis; 7,8-dihydrofolate from 2-amino-4-hydroxy-6-hydroxymethyl-7,8-dihydropteridine diphosphate and 4-aminobenzoate: step 2/2.</text>
</comment>
<evidence type="ECO:0000256" key="2">
    <source>
        <dbReference type="ARBA" id="ARBA00004799"/>
    </source>
</evidence>
<evidence type="ECO:0000256" key="13">
    <source>
        <dbReference type="ARBA" id="ARBA00022909"/>
    </source>
</evidence>
<dbReference type="PIRSF" id="PIRSF001563">
    <property type="entry name" value="Folylpolyglu_synth"/>
    <property type="match status" value="1"/>
</dbReference>
<evidence type="ECO:0000256" key="1">
    <source>
        <dbReference type="ARBA" id="ARBA00002714"/>
    </source>
</evidence>
<keyword evidence="10" id="KW-0547">Nucleotide-binding</keyword>
<dbReference type="Pfam" id="PF02875">
    <property type="entry name" value="Mur_ligase_C"/>
    <property type="match status" value="1"/>
</dbReference>
<dbReference type="SUPFAM" id="SSF53623">
    <property type="entry name" value="MurD-like peptide ligases, catalytic domain"/>
    <property type="match status" value="1"/>
</dbReference>
<organism evidence="23 24">
    <name type="scientific">Anaeromyxobacter oryzae</name>
    <dbReference type="NCBI Taxonomy" id="2918170"/>
    <lineage>
        <taxon>Bacteria</taxon>
        <taxon>Pseudomonadati</taxon>
        <taxon>Myxococcota</taxon>
        <taxon>Myxococcia</taxon>
        <taxon>Myxococcales</taxon>
        <taxon>Cystobacterineae</taxon>
        <taxon>Anaeromyxobacteraceae</taxon>
        <taxon>Anaeromyxobacter</taxon>
    </lineage>
</organism>
<evidence type="ECO:0000256" key="15">
    <source>
        <dbReference type="ARBA" id="ARBA00030592"/>
    </source>
</evidence>
<protein>
    <recommendedName>
        <fullName evidence="7">Dihydrofolate synthase/folylpolyglutamate synthase</fullName>
        <ecNumber evidence="5">6.3.2.12</ecNumber>
        <ecNumber evidence="6">6.3.2.17</ecNumber>
    </recommendedName>
    <alternativeName>
        <fullName evidence="16">Folylpoly-gamma-glutamate synthetase-dihydrofolate synthetase</fullName>
    </alternativeName>
    <alternativeName>
        <fullName evidence="14">Folylpolyglutamate synthetase</fullName>
    </alternativeName>
    <alternativeName>
        <fullName evidence="15">Tetrahydrofolylpolyglutamate synthase</fullName>
    </alternativeName>
</protein>
<comment type="pathway">
    <text evidence="3">Cofactor biosynthesis; tetrahydrofolylpolyglutamate biosynthesis.</text>
</comment>
<evidence type="ECO:0000256" key="12">
    <source>
        <dbReference type="ARBA" id="ARBA00022842"/>
    </source>
</evidence>
<evidence type="ECO:0000313" key="23">
    <source>
        <dbReference type="EMBL" id="BDG06166.1"/>
    </source>
</evidence>
<keyword evidence="9" id="KW-0479">Metal-binding</keyword>
<comment type="catalytic activity">
    <reaction evidence="19">
        <text>(6R)-5,10-methylenetetrahydrofolyl-(gamma-L-Glu)(n) + L-glutamate + ATP = (6R)-5,10-methylenetetrahydrofolyl-(gamma-L-Glu)(n+1) + ADP + phosphate + H(+)</text>
        <dbReference type="Rhea" id="RHEA:51912"/>
        <dbReference type="Rhea" id="RHEA-COMP:13257"/>
        <dbReference type="Rhea" id="RHEA-COMP:13258"/>
        <dbReference type="ChEBI" id="CHEBI:15378"/>
        <dbReference type="ChEBI" id="CHEBI:29985"/>
        <dbReference type="ChEBI" id="CHEBI:30616"/>
        <dbReference type="ChEBI" id="CHEBI:43474"/>
        <dbReference type="ChEBI" id="CHEBI:136572"/>
        <dbReference type="ChEBI" id="CHEBI:456216"/>
        <dbReference type="EC" id="6.3.2.17"/>
    </reaction>
</comment>
<dbReference type="PANTHER" id="PTHR11136">
    <property type="entry name" value="FOLYLPOLYGLUTAMATE SYNTHASE-RELATED"/>
    <property type="match status" value="1"/>
</dbReference>
<dbReference type="NCBIfam" id="TIGR01499">
    <property type="entry name" value="folC"/>
    <property type="match status" value="1"/>
</dbReference>
<dbReference type="Proteomes" id="UP001162891">
    <property type="component" value="Chromosome"/>
</dbReference>
<dbReference type="InterPro" id="IPR004101">
    <property type="entry name" value="Mur_ligase_C"/>
</dbReference>
<evidence type="ECO:0000259" key="21">
    <source>
        <dbReference type="Pfam" id="PF02875"/>
    </source>
</evidence>
<dbReference type="EMBL" id="AP025591">
    <property type="protein sequence ID" value="BDG06166.1"/>
    <property type="molecule type" value="Genomic_DNA"/>
</dbReference>
<dbReference type="PANTHER" id="PTHR11136:SF0">
    <property type="entry name" value="DIHYDROFOLATE SYNTHETASE-RELATED"/>
    <property type="match status" value="1"/>
</dbReference>
<dbReference type="RefSeq" id="WP_248355518.1">
    <property type="nucleotide sequence ID" value="NZ_AP025591.1"/>
</dbReference>
<keyword evidence="24" id="KW-1185">Reference proteome</keyword>
<evidence type="ECO:0000256" key="17">
    <source>
        <dbReference type="ARBA" id="ARBA00047493"/>
    </source>
</evidence>
<evidence type="ECO:0000256" key="4">
    <source>
        <dbReference type="ARBA" id="ARBA00008276"/>
    </source>
</evidence>
<dbReference type="EC" id="6.3.2.17" evidence="6"/>
<evidence type="ECO:0000256" key="5">
    <source>
        <dbReference type="ARBA" id="ARBA00013023"/>
    </source>
</evidence>
<comment type="function">
    <text evidence="1">Functions in two distinct reactions of the de novo folate biosynthetic pathway. Catalyzes the addition of a glutamate residue to dihydropteroate (7,8-dihydropteroate or H2Pte) to form dihydrofolate (7,8-dihydrofolate monoglutamate or H2Pte-Glu). Also catalyzes successive additions of L-glutamate to tetrahydrofolate or 10-formyltetrahydrofolate or 5,10-methylenetetrahydrofolate, leading to folylpolyglutamate derivatives.</text>
</comment>
<keyword evidence="12" id="KW-0460">Magnesium</keyword>
<evidence type="ECO:0000256" key="7">
    <source>
        <dbReference type="ARBA" id="ARBA00019357"/>
    </source>
</evidence>
<evidence type="ECO:0000256" key="14">
    <source>
        <dbReference type="ARBA" id="ARBA00030048"/>
    </source>
</evidence>
<dbReference type="InterPro" id="IPR001645">
    <property type="entry name" value="Folylpolyglutamate_synth"/>
</dbReference>
<dbReference type="Pfam" id="PF08245">
    <property type="entry name" value="Mur_ligase_M"/>
    <property type="match status" value="1"/>
</dbReference>
<reference evidence="24" key="1">
    <citation type="journal article" date="2022" name="Int. J. Syst. Evol. Microbiol.">
        <title>Anaeromyxobacter oryzae sp. nov., Anaeromyxobacter diazotrophicus sp. nov. and Anaeromyxobacter paludicola sp. nov., isolated from paddy soils.</title>
        <authorList>
            <person name="Itoh H."/>
            <person name="Xu Z."/>
            <person name="Mise K."/>
            <person name="Masuda Y."/>
            <person name="Ushijima N."/>
            <person name="Hayakawa C."/>
            <person name="Shiratori Y."/>
            <person name="Senoo K."/>
        </authorList>
    </citation>
    <scope>NUCLEOTIDE SEQUENCE [LARGE SCALE GENOMIC DNA]</scope>
    <source>
        <strain evidence="24">Red232</strain>
    </source>
</reference>
<evidence type="ECO:0000256" key="11">
    <source>
        <dbReference type="ARBA" id="ARBA00022840"/>
    </source>
</evidence>
<evidence type="ECO:0000256" key="8">
    <source>
        <dbReference type="ARBA" id="ARBA00022598"/>
    </source>
</evidence>
<evidence type="ECO:0000256" key="9">
    <source>
        <dbReference type="ARBA" id="ARBA00022723"/>
    </source>
</evidence>
<comment type="similarity">
    <text evidence="4">Belongs to the folylpolyglutamate synthase family.</text>
</comment>
<evidence type="ECO:0000256" key="10">
    <source>
        <dbReference type="ARBA" id="ARBA00022741"/>
    </source>
</evidence>
<evidence type="ECO:0000256" key="6">
    <source>
        <dbReference type="ARBA" id="ARBA00013025"/>
    </source>
</evidence>
<evidence type="ECO:0000259" key="22">
    <source>
        <dbReference type="Pfam" id="PF08245"/>
    </source>
</evidence>
<comment type="catalytic activity">
    <reaction evidence="18">
        <text>10-formyltetrahydrofolyl-(gamma-L-Glu)(n) + L-glutamate + ATP = 10-formyltetrahydrofolyl-(gamma-L-Glu)(n+1) + ADP + phosphate + H(+)</text>
        <dbReference type="Rhea" id="RHEA:51904"/>
        <dbReference type="Rhea" id="RHEA-COMP:13088"/>
        <dbReference type="Rhea" id="RHEA-COMP:14300"/>
        <dbReference type="ChEBI" id="CHEBI:15378"/>
        <dbReference type="ChEBI" id="CHEBI:29985"/>
        <dbReference type="ChEBI" id="CHEBI:30616"/>
        <dbReference type="ChEBI" id="CHEBI:43474"/>
        <dbReference type="ChEBI" id="CHEBI:134413"/>
        <dbReference type="ChEBI" id="CHEBI:456216"/>
        <dbReference type="EC" id="6.3.2.17"/>
    </reaction>
</comment>
<keyword evidence="13" id="KW-0289">Folate biosynthesis</keyword>
<evidence type="ECO:0000256" key="18">
    <source>
        <dbReference type="ARBA" id="ARBA00047808"/>
    </source>
</evidence>
<comment type="catalytic activity">
    <reaction evidence="17">
        <text>(6S)-5,6,7,8-tetrahydrofolyl-(gamma-L-Glu)(n) + L-glutamate + ATP = (6S)-5,6,7,8-tetrahydrofolyl-(gamma-L-Glu)(n+1) + ADP + phosphate + H(+)</text>
        <dbReference type="Rhea" id="RHEA:10580"/>
        <dbReference type="Rhea" id="RHEA-COMP:14738"/>
        <dbReference type="Rhea" id="RHEA-COMP:14740"/>
        <dbReference type="ChEBI" id="CHEBI:15378"/>
        <dbReference type="ChEBI" id="CHEBI:29985"/>
        <dbReference type="ChEBI" id="CHEBI:30616"/>
        <dbReference type="ChEBI" id="CHEBI:43474"/>
        <dbReference type="ChEBI" id="CHEBI:141005"/>
        <dbReference type="ChEBI" id="CHEBI:456216"/>
        <dbReference type="EC" id="6.3.2.17"/>
    </reaction>
</comment>
<keyword evidence="11" id="KW-0067">ATP-binding</keyword>
<feature type="domain" description="Mur ligase central" evidence="22">
    <location>
        <begin position="42"/>
        <end position="188"/>
    </location>
</feature>
<evidence type="ECO:0000313" key="24">
    <source>
        <dbReference type="Proteomes" id="UP001162891"/>
    </source>
</evidence>
<dbReference type="Gene3D" id="3.40.1190.10">
    <property type="entry name" value="Mur-like, catalytic domain"/>
    <property type="match status" value="1"/>
</dbReference>
<comment type="catalytic activity">
    <reaction evidence="20">
        <text>7,8-dihydropteroate + L-glutamate + ATP = 7,8-dihydrofolate + ADP + phosphate + H(+)</text>
        <dbReference type="Rhea" id="RHEA:23584"/>
        <dbReference type="ChEBI" id="CHEBI:15378"/>
        <dbReference type="ChEBI" id="CHEBI:17839"/>
        <dbReference type="ChEBI" id="CHEBI:29985"/>
        <dbReference type="ChEBI" id="CHEBI:30616"/>
        <dbReference type="ChEBI" id="CHEBI:43474"/>
        <dbReference type="ChEBI" id="CHEBI:57451"/>
        <dbReference type="ChEBI" id="CHEBI:456216"/>
        <dbReference type="EC" id="6.3.2.12"/>
    </reaction>
</comment>